<dbReference type="InterPro" id="IPR023393">
    <property type="entry name" value="START-like_dom_sf"/>
</dbReference>
<dbReference type="Proteomes" id="UP000515344">
    <property type="component" value="Chromosome"/>
</dbReference>
<proteinExistence type="inferred from homology"/>
<accession>A0A7G5XMQ3</accession>
<evidence type="ECO:0000256" key="2">
    <source>
        <dbReference type="SAM" id="MobiDB-lite"/>
    </source>
</evidence>
<dbReference type="SUPFAM" id="SSF55961">
    <property type="entry name" value="Bet v1-like"/>
    <property type="match status" value="1"/>
</dbReference>
<evidence type="ECO:0000313" key="5">
    <source>
        <dbReference type="Proteomes" id="UP000515344"/>
    </source>
</evidence>
<comment type="similarity">
    <text evidence="1">Belongs to the AHA1 family.</text>
</comment>
<gene>
    <name evidence="4" type="ORF">H4075_10805</name>
</gene>
<evidence type="ECO:0000313" key="4">
    <source>
        <dbReference type="EMBL" id="QNA46756.1"/>
    </source>
</evidence>
<keyword evidence="5" id="KW-1185">Reference proteome</keyword>
<dbReference type="Gene3D" id="3.30.530.20">
    <property type="match status" value="1"/>
</dbReference>
<dbReference type="AlphaFoldDB" id="A0A7G5XMQ3"/>
<dbReference type="KEGG" id="lacs:H4075_10805"/>
<feature type="compositionally biased region" description="Basic and acidic residues" evidence="2">
    <location>
        <begin position="146"/>
        <end position="163"/>
    </location>
</feature>
<sequence>MATNDFTATIVVDQTPEQVFNAVNHVRGWWSEEIEGNTDKLNAVFDYHYEDVHRCKMEIIEFIPNRKVVWLVHENYFRFTNDKTEWTGTKIVFDIDEKEGKTQLRFTHLGLVPEYECFQVCRDAWTTYVTKSLHSLITTGKGQPNGKDKPQTENEKKLSAAKG</sequence>
<protein>
    <submittedName>
        <fullName evidence="4">SRPBCC domain-containing protein</fullName>
    </submittedName>
</protein>
<evidence type="ECO:0000256" key="1">
    <source>
        <dbReference type="ARBA" id="ARBA00006817"/>
    </source>
</evidence>
<dbReference type="CDD" id="cd07814">
    <property type="entry name" value="SRPBCC_CalC_Aha1-like"/>
    <property type="match status" value="1"/>
</dbReference>
<name>A0A7G5XMQ3_9BACT</name>
<evidence type="ECO:0000259" key="3">
    <source>
        <dbReference type="Pfam" id="PF08327"/>
    </source>
</evidence>
<dbReference type="Pfam" id="PF08327">
    <property type="entry name" value="AHSA1"/>
    <property type="match status" value="1"/>
</dbReference>
<feature type="domain" description="Activator of Hsp90 ATPase homologue 1/2-like C-terminal" evidence="3">
    <location>
        <begin position="15"/>
        <end position="136"/>
    </location>
</feature>
<dbReference type="InterPro" id="IPR013538">
    <property type="entry name" value="ASHA1/2-like_C"/>
</dbReference>
<dbReference type="EMBL" id="CP060007">
    <property type="protein sequence ID" value="QNA46756.1"/>
    <property type="molecule type" value="Genomic_DNA"/>
</dbReference>
<organism evidence="4 5">
    <name type="scientific">Lacibacter sediminis</name>
    <dbReference type="NCBI Taxonomy" id="2760713"/>
    <lineage>
        <taxon>Bacteria</taxon>
        <taxon>Pseudomonadati</taxon>
        <taxon>Bacteroidota</taxon>
        <taxon>Chitinophagia</taxon>
        <taxon>Chitinophagales</taxon>
        <taxon>Chitinophagaceae</taxon>
        <taxon>Lacibacter</taxon>
    </lineage>
</organism>
<reference evidence="5" key="1">
    <citation type="submission" date="2020-08" db="EMBL/GenBank/DDBJ databases">
        <title>Lacibacter sp. S13-6-6 genome sequencing.</title>
        <authorList>
            <person name="Jin L."/>
        </authorList>
    </citation>
    <scope>NUCLEOTIDE SEQUENCE [LARGE SCALE GENOMIC DNA]</scope>
    <source>
        <strain evidence="5">S13-6-6</strain>
    </source>
</reference>
<feature type="region of interest" description="Disordered" evidence="2">
    <location>
        <begin position="139"/>
        <end position="163"/>
    </location>
</feature>